<gene>
    <name evidence="1" type="ORF">I5V89_11520</name>
</gene>
<organism evidence="1 2">
    <name type="scientific">Stenotrophomonas maltophilia</name>
    <name type="common">Pseudomonas maltophilia</name>
    <name type="synonym">Xanthomonas maltophilia</name>
    <dbReference type="NCBI Taxonomy" id="40324"/>
    <lineage>
        <taxon>Bacteria</taxon>
        <taxon>Pseudomonadati</taxon>
        <taxon>Pseudomonadota</taxon>
        <taxon>Gammaproteobacteria</taxon>
        <taxon>Lysobacterales</taxon>
        <taxon>Lysobacteraceae</taxon>
        <taxon>Stenotrophomonas</taxon>
        <taxon>Stenotrophomonas maltophilia group</taxon>
    </lineage>
</organism>
<reference evidence="1" key="1">
    <citation type="submission" date="2020-11" db="EMBL/GenBank/DDBJ databases">
        <title>Enhanced detection system for hospital associated transmission using whole genome sequencing surveillance.</title>
        <authorList>
            <person name="Harrison L.H."/>
            <person name="Van Tyne D."/>
            <person name="Marsh J.W."/>
            <person name="Griffith M.P."/>
            <person name="Snyder D.J."/>
            <person name="Cooper V.S."/>
            <person name="Mustapha M."/>
        </authorList>
    </citation>
    <scope>NUCLEOTIDE SEQUENCE</scope>
    <source>
        <strain evidence="1">STEN00053</strain>
    </source>
</reference>
<evidence type="ECO:0000313" key="1">
    <source>
        <dbReference type="EMBL" id="MBH1790501.1"/>
    </source>
</evidence>
<accession>A0AA40Y7H4</accession>
<comment type="caution">
    <text evidence="1">The sequence shown here is derived from an EMBL/GenBank/DDBJ whole genome shotgun (WGS) entry which is preliminary data.</text>
</comment>
<name>A0AA40Y7H4_STEMA</name>
<protein>
    <submittedName>
        <fullName evidence="1">Uncharacterized protein</fullName>
    </submittedName>
</protein>
<evidence type="ECO:0000313" key="2">
    <source>
        <dbReference type="Proteomes" id="UP000634179"/>
    </source>
</evidence>
<proteinExistence type="predicted"/>
<sequence length="81" mass="9185">MAGLRFLGGGIDAVIASTIQPTPEQRLQRYRVALALHPDRFHALRVHFGEVQQRAIKAGHRINYAAWQKRMPALWPPMSRG</sequence>
<dbReference type="RefSeq" id="WP_049404845.1">
    <property type="nucleotide sequence ID" value="NZ_JANKBX010000002.1"/>
</dbReference>
<dbReference type="Proteomes" id="UP000634179">
    <property type="component" value="Unassembled WGS sequence"/>
</dbReference>
<dbReference type="AlphaFoldDB" id="A0AA40Y7H4"/>
<dbReference type="EMBL" id="JADUOV010000007">
    <property type="protein sequence ID" value="MBH1790501.1"/>
    <property type="molecule type" value="Genomic_DNA"/>
</dbReference>